<accession>K6CGG4</accession>
<organism evidence="3 4">
    <name type="scientific">Neobacillus bataviensis LMG 21833</name>
    <dbReference type="NCBI Taxonomy" id="1117379"/>
    <lineage>
        <taxon>Bacteria</taxon>
        <taxon>Bacillati</taxon>
        <taxon>Bacillota</taxon>
        <taxon>Bacilli</taxon>
        <taxon>Bacillales</taxon>
        <taxon>Bacillaceae</taxon>
        <taxon>Neobacillus</taxon>
    </lineage>
</organism>
<dbReference type="EMBL" id="AJLS01000041">
    <property type="protein sequence ID" value="EKN70235.1"/>
    <property type="molecule type" value="Genomic_DNA"/>
</dbReference>
<protein>
    <recommendedName>
        <fullName evidence="2">ATP-grasp domain-containing protein</fullName>
    </recommendedName>
</protein>
<dbReference type="SUPFAM" id="SSF56059">
    <property type="entry name" value="Glutathione synthetase ATP-binding domain-like"/>
    <property type="match status" value="1"/>
</dbReference>
<dbReference type="PATRIC" id="fig|1117379.3.peg.1275"/>
<dbReference type="Pfam" id="PF14398">
    <property type="entry name" value="ATPgrasp_YheCD"/>
    <property type="match status" value="1"/>
</dbReference>
<dbReference type="RefSeq" id="WP_007084247.1">
    <property type="nucleotide sequence ID" value="NZ_AJLS01000041.1"/>
</dbReference>
<dbReference type="Gene3D" id="3.30.470.20">
    <property type="entry name" value="ATP-grasp fold, B domain"/>
    <property type="match status" value="1"/>
</dbReference>
<evidence type="ECO:0000259" key="2">
    <source>
        <dbReference type="PROSITE" id="PS50975"/>
    </source>
</evidence>
<keyword evidence="4" id="KW-1185">Reference proteome</keyword>
<evidence type="ECO:0000256" key="1">
    <source>
        <dbReference type="PROSITE-ProRule" id="PRU00409"/>
    </source>
</evidence>
<dbReference type="OrthoDB" id="7869153at2"/>
<evidence type="ECO:0000313" key="3">
    <source>
        <dbReference type="EMBL" id="EKN70235.1"/>
    </source>
</evidence>
<name>K6CGG4_9BACI</name>
<keyword evidence="1" id="KW-0067">ATP-binding</keyword>
<dbReference type="AlphaFoldDB" id="K6CGG4"/>
<comment type="caution">
    <text evidence="3">The sequence shown here is derived from an EMBL/GenBank/DDBJ whole genome shotgun (WGS) entry which is preliminary data.</text>
</comment>
<dbReference type="STRING" id="1117379.BABA_06101"/>
<dbReference type="eggNOG" id="COG0189">
    <property type="taxonomic scope" value="Bacteria"/>
</dbReference>
<evidence type="ECO:0000313" key="4">
    <source>
        <dbReference type="Proteomes" id="UP000006316"/>
    </source>
</evidence>
<sequence>MSYSLTPIRIKLIPKKWTIKDWQIQMSNVLVTHLQLNKNRKLNITVGQKTISSEIQIAEIAVNEIHLPELMIKAFELPIQCYTFQAIVFSKSHTLKLGPVIGLLTDFKKNQLDEPHFRTIHLFCEELHHGIVEHGGFFYVFSFDKFSDTGYYLVDEKWVPAKLPLPDVIYNRIHSRKLENSNPYKQFRQKLDQFMIPFFNDRFLSKWEVHQKLSIESQLYSYIPETKICSKELFYDFAQKYESIFLKPIHGSQGRNIIKVSQEDNQHYTFRTSLSELSDHFNKRYSLDEIYQQIKPLLHHQIYIIQQGIAFITHESTTMDFRVLCHKNRNDQWIVTSTVARIAAEKEFVSNLAKGGTLTRPLNALRTSMCEKQSLDVLALIKELALETAEVISRHSEGITGELGIDIGVDREGKPWLIEVNSKPSKNFEDGLGKIRPSAKAIIQFCSKLAFDAALEKEDPN</sequence>
<dbReference type="Proteomes" id="UP000006316">
    <property type="component" value="Unassembled WGS sequence"/>
</dbReference>
<reference evidence="3 4" key="1">
    <citation type="journal article" date="2012" name="Front. Microbiol.">
        <title>Redundancy and modularity in membrane-associated dissimilatory nitrate reduction in Bacillus.</title>
        <authorList>
            <person name="Heylen K."/>
            <person name="Keltjens J."/>
        </authorList>
    </citation>
    <scope>NUCLEOTIDE SEQUENCE [LARGE SCALE GENOMIC DNA]</scope>
    <source>
        <strain evidence="4">LMG 21833T</strain>
    </source>
</reference>
<dbReference type="GO" id="GO:0046872">
    <property type="term" value="F:metal ion binding"/>
    <property type="evidence" value="ECO:0007669"/>
    <property type="project" value="InterPro"/>
</dbReference>
<proteinExistence type="predicted"/>
<dbReference type="PROSITE" id="PS50975">
    <property type="entry name" value="ATP_GRASP"/>
    <property type="match status" value="1"/>
</dbReference>
<dbReference type="InterPro" id="IPR026838">
    <property type="entry name" value="YheC/D"/>
</dbReference>
<feature type="domain" description="ATP-grasp" evidence="2">
    <location>
        <begin position="207"/>
        <end position="451"/>
    </location>
</feature>
<dbReference type="GO" id="GO:0005524">
    <property type="term" value="F:ATP binding"/>
    <property type="evidence" value="ECO:0007669"/>
    <property type="project" value="UniProtKB-UniRule"/>
</dbReference>
<keyword evidence="1" id="KW-0547">Nucleotide-binding</keyword>
<dbReference type="InterPro" id="IPR011761">
    <property type="entry name" value="ATP-grasp"/>
</dbReference>
<gene>
    <name evidence="3" type="ORF">BABA_06101</name>
</gene>